<proteinExistence type="predicted"/>
<protein>
    <submittedName>
        <fullName evidence="1">Uncharacterized protein</fullName>
    </submittedName>
</protein>
<evidence type="ECO:0000313" key="1">
    <source>
        <dbReference type="EMBL" id="QBQ72351.1"/>
    </source>
</evidence>
<evidence type="ECO:0000313" key="2">
    <source>
        <dbReference type="Proteomes" id="UP000309130"/>
    </source>
</evidence>
<sequence>MLNISGFGTVATIIALQTFPMGFNVTAFADEEDPITIDAIEPVGYEMLYDGGIASYDKAAPVIVTIAVTPNTADDINLKILLQSRKGGLQLLPIQDTTTMIISYPGNDKVVLTNGTIFSGPVADSIASSGRKKSNVYKFVFATFGGAQSGTEIAAGVVQNVLSIL</sequence>
<gene>
    <name evidence="1" type="ORF">CPT_MTx_045</name>
</gene>
<keyword evidence="2" id="KW-1185">Reference proteome</keyword>
<dbReference type="EMBL" id="MK618717">
    <property type="protein sequence ID" value="QBQ72351.1"/>
    <property type="molecule type" value="Genomic_DNA"/>
</dbReference>
<accession>A0A482MG01</accession>
<organism evidence="1 2">
    <name type="scientific">Serratia phage MTx</name>
    <dbReference type="NCBI Taxonomy" id="2557553"/>
    <lineage>
        <taxon>Viruses</taxon>
        <taxon>Duplodnaviria</taxon>
        <taxon>Heunggongvirae</taxon>
        <taxon>Uroviricota</taxon>
        <taxon>Caudoviricetes</taxon>
        <taxon>Lindbergviridae</taxon>
        <taxon>Myosmarvirus</taxon>
        <taxon>Myosmarvirus MTx</taxon>
    </lineage>
</organism>
<dbReference type="InterPro" id="IPR054440">
    <property type="entry name" value="Gp32-like"/>
</dbReference>
<name>A0A482MG01_9CAUD</name>
<dbReference type="Proteomes" id="UP000309130">
    <property type="component" value="Segment"/>
</dbReference>
<dbReference type="Pfam" id="PF22764">
    <property type="entry name" value="E217_Gp32"/>
    <property type="match status" value="1"/>
</dbReference>
<reference evidence="2" key="1">
    <citation type="submission" date="2019-03" db="EMBL/GenBank/DDBJ databases">
        <title>Complete Genome Sequence of Serratia marcescens Myophage MTx.</title>
        <authorList>
            <person name="Graham K."/>
            <person name="Freeman M."/>
            <person name="Newkirk H."/>
            <person name="Liu M."/>
            <person name="Ramsey J."/>
            <person name="Cahill J."/>
        </authorList>
    </citation>
    <scope>NUCLEOTIDE SEQUENCE [LARGE SCALE GENOMIC DNA]</scope>
</reference>